<name>A0ABT7SD80_9CELL</name>
<organism evidence="2 3">
    <name type="scientific">Cellulomonas alba</name>
    <dbReference type="NCBI Taxonomy" id="3053467"/>
    <lineage>
        <taxon>Bacteria</taxon>
        <taxon>Bacillati</taxon>
        <taxon>Actinomycetota</taxon>
        <taxon>Actinomycetes</taxon>
        <taxon>Micrococcales</taxon>
        <taxon>Cellulomonadaceae</taxon>
        <taxon>Cellulomonas</taxon>
    </lineage>
</organism>
<feature type="compositionally biased region" description="Low complexity" evidence="1">
    <location>
        <begin position="818"/>
        <end position="835"/>
    </location>
</feature>
<sequence>MITTTGQRTVEGCTVFLDDTDALTVYVMPQSPHIALDADGKPLFSLVQYRRPLDKVPEADRATKLGGGLLTFSVDLARTAEQEAAIRKAVAADPQVQALLAAPATDRVDYSSWWATEINGDLAKLAAALKISAVPVETGSVAVAVDGEPTAGGEFVTTLVGAGKASMTGDERAAFVSKLTLDGAALLWDLIDKNMATIWVGYEFTFTSRLDGVTMICHADTLKTFNATQEQWQDLSESGSYRDTYSDSSETHSYSHASSTSARDIITKIASDTGSAWVKVIPSASTTVVTPEMLTQLTTQGWTLISNFLADKLLAATNPDDFKPGDDPTLTTQLADGGGGRKYGGDSVDSYKLKKVDETTSGNFDARFDEKATVTTTLAPNDNLSNILQGRPVSQFCTRIDLDPQFFRYVDVEVSCTADFVNEPVDVVKAHLEYHGVSGGNKIDAAKDLEFTKDATGPQIFSTYLAAPDQTTFSYAVDVFYRGSTTTMHLQGKANGSALVLDTDTLGILAVDLQVGIVDWTRFKAVQVDLTSGTASESFVLTSGAQSATWVEVVGAQITAPYTYQVTWVDLGNQQIAQPPAQSTNRRLVLDQPERESLSVTLVPAGSFGEGGLLSKIVTALRYLDPANSYQQSTTITMAGDGDVKTWDVPLVNPALRSFDYQVNVFYSDGLTRSDDTWITTDRTVLPVGDPYGWRVQFLPYLLKNAAGSWAFASLHVSFTDAEGHIAVEQDFPITDFTAPVVWRFRLAAPERHEYTYQLTLYTSDQKQVVLDPVHETKEVVVLQPPAAPTASPAPSPTGTATPPAPPAPAAPTPVTPPAGDAAAPATPAPAGAVTPAPPTA</sequence>
<dbReference type="Proteomes" id="UP001529338">
    <property type="component" value="Unassembled WGS sequence"/>
</dbReference>
<feature type="compositionally biased region" description="Pro residues" evidence="1">
    <location>
        <begin position="803"/>
        <end position="817"/>
    </location>
</feature>
<feature type="compositionally biased region" description="Pro residues" evidence="1">
    <location>
        <begin position="787"/>
        <end position="796"/>
    </location>
</feature>
<feature type="region of interest" description="Disordered" evidence="1">
    <location>
        <begin position="787"/>
        <end position="841"/>
    </location>
</feature>
<evidence type="ECO:0000256" key="1">
    <source>
        <dbReference type="SAM" id="MobiDB-lite"/>
    </source>
</evidence>
<proteinExistence type="predicted"/>
<dbReference type="EMBL" id="JAUCGQ010000001">
    <property type="protein sequence ID" value="MDM7853469.1"/>
    <property type="molecule type" value="Genomic_DNA"/>
</dbReference>
<accession>A0ABT7SD80</accession>
<dbReference type="RefSeq" id="WP_289452992.1">
    <property type="nucleotide sequence ID" value="NZ_JAUCGQ010000001.1"/>
</dbReference>
<reference evidence="2 3" key="1">
    <citation type="submission" date="2023-06" db="EMBL/GenBank/DDBJ databases">
        <title>Cellulomonas sp. MW4 Whole genome sequence.</title>
        <authorList>
            <person name="Park S."/>
        </authorList>
    </citation>
    <scope>NUCLEOTIDE SEQUENCE [LARGE SCALE GENOMIC DNA]</scope>
    <source>
        <strain evidence="2 3">MW4</strain>
    </source>
</reference>
<protein>
    <submittedName>
        <fullName evidence="2">Uncharacterized protein</fullName>
    </submittedName>
</protein>
<evidence type="ECO:0000313" key="2">
    <source>
        <dbReference type="EMBL" id="MDM7853469.1"/>
    </source>
</evidence>
<keyword evidence="3" id="KW-1185">Reference proteome</keyword>
<evidence type="ECO:0000313" key="3">
    <source>
        <dbReference type="Proteomes" id="UP001529338"/>
    </source>
</evidence>
<gene>
    <name evidence="2" type="ORF">QRT04_00860</name>
</gene>
<comment type="caution">
    <text evidence="2">The sequence shown here is derived from an EMBL/GenBank/DDBJ whole genome shotgun (WGS) entry which is preliminary data.</text>
</comment>